<feature type="transmembrane region" description="Helical" evidence="1">
    <location>
        <begin position="12"/>
        <end position="31"/>
    </location>
</feature>
<gene>
    <name evidence="2" type="ORF">SE15_03250</name>
</gene>
<accession>A0A0P6Y5B8</accession>
<dbReference type="EMBL" id="LGKO01000002">
    <property type="protein sequence ID" value="KPL84193.1"/>
    <property type="molecule type" value="Genomic_DNA"/>
</dbReference>
<reference evidence="2 3" key="1">
    <citation type="submission" date="2015-07" db="EMBL/GenBank/DDBJ databases">
        <title>Whole genome sequence of Thermanaerothrix daxensis DSM 23592.</title>
        <authorList>
            <person name="Hemp J."/>
            <person name="Ward L.M."/>
            <person name="Pace L.A."/>
            <person name="Fischer W.W."/>
        </authorList>
    </citation>
    <scope>NUCLEOTIDE SEQUENCE [LARGE SCALE GENOMIC DNA]</scope>
    <source>
        <strain evidence="2 3">GNS-1</strain>
    </source>
</reference>
<name>A0A0P6Y5B8_9CHLR</name>
<dbReference type="Proteomes" id="UP000050544">
    <property type="component" value="Unassembled WGS sequence"/>
</dbReference>
<keyword evidence="1" id="KW-1133">Transmembrane helix</keyword>
<keyword evidence="1" id="KW-0472">Membrane</keyword>
<feature type="transmembrane region" description="Helical" evidence="1">
    <location>
        <begin position="37"/>
        <end position="55"/>
    </location>
</feature>
<protein>
    <submittedName>
        <fullName evidence="2">Uncharacterized protein</fullName>
    </submittedName>
</protein>
<keyword evidence="3" id="KW-1185">Reference proteome</keyword>
<comment type="caution">
    <text evidence="2">The sequence shown here is derived from an EMBL/GenBank/DDBJ whole genome shotgun (WGS) entry which is preliminary data.</text>
</comment>
<evidence type="ECO:0000313" key="3">
    <source>
        <dbReference type="Proteomes" id="UP000050544"/>
    </source>
</evidence>
<dbReference type="AlphaFoldDB" id="A0A0P6Y5B8"/>
<keyword evidence="1" id="KW-0812">Transmembrane</keyword>
<evidence type="ECO:0000313" key="2">
    <source>
        <dbReference type="EMBL" id="KPL84193.1"/>
    </source>
</evidence>
<evidence type="ECO:0000256" key="1">
    <source>
        <dbReference type="SAM" id="Phobius"/>
    </source>
</evidence>
<sequence>MMAFMIGPCGEELPLAAGILVILLALTQLPLPTIWKIVIVILLTVIAAVGIVISTRPDRDKS</sequence>
<proteinExistence type="predicted"/>
<dbReference type="RefSeq" id="WP_054520658.1">
    <property type="nucleotide sequence ID" value="NZ_LGKO01000002.1"/>
</dbReference>
<organism evidence="2 3">
    <name type="scientific">Thermanaerothrix daxensis</name>
    <dbReference type="NCBI Taxonomy" id="869279"/>
    <lineage>
        <taxon>Bacteria</taxon>
        <taxon>Bacillati</taxon>
        <taxon>Chloroflexota</taxon>
        <taxon>Anaerolineae</taxon>
        <taxon>Anaerolineales</taxon>
        <taxon>Anaerolineaceae</taxon>
        <taxon>Thermanaerothrix</taxon>
    </lineage>
</organism>